<dbReference type="AlphaFoldDB" id="A0A8R1ESK0"/>
<evidence type="ECO:0000313" key="2">
    <source>
        <dbReference type="EnsemblMetazoa" id="CJA41018.1"/>
    </source>
</evidence>
<proteinExistence type="predicted"/>
<name>A0A8R1ESK0_CAEJA</name>
<organism evidence="2 3">
    <name type="scientific">Caenorhabditis japonica</name>
    <dbReference type="NCBI Taxonomy" id="281687"/>
    <lineage>
        <taxon>Eukaryota</taxon>
        <taxon>Metazoa</taxon>
        <taxon>Ecdysozoa</taxon>
        <taxon>Nematoda</taxon>
        <taxon>Chromadorea</taxon>
        <taxon>Rhabditida</taxon>
        <taxon>Rhabditina</taxon>
        <taxon>Rhabditomorpha</taxon>
        <taxon>Rhabditoidea</taxon>
        <taxon>Rhabditidae</taxon>
        <taxon>Peloderinae</taxon>
        <taxon>Caenorhabditis</taxon>
    </lineage>
</organism>
<keyword evidence="3" id="KW-1185">Reference proteome</keyword>
<sequence length="85" mass="9853">MATVKKRNNNYDYLHGMQTNGRSLTPKNNIVLVINDPQNRKPNDSRTGGIVWASHKKIRTEEEVNITVNYTNTIKDVNKYVRLPR</sequence>
<dbReference type="Proteomes" id="UP000005237">
    <property type="component" value="Unassembled WGS sequence"/>
</dbReference>
<evidence type="ECO:0000256" key="1">
    <source>
        <dbReference type="SAM" id="MobiDB-lite"/>
    </source>
</evidence>
<dbReference type="EnsemblMetazoa" id="CJA41018.1">
    <property type="protein sequence ID" value="CJA41018.1"/>
    <property type="gene ID" value="WBGene00216866"/>
</dbReference>
<reference evidence="2" key="2">
    <citation type="submission" date="2022-06" db="UniProtKB">
        <authorList>
            <consortium name="EnsemblMetazoa"/>
        </authorList>
    </citation>
    <scope>IDENTIFICATION</scope>
    <source>
        <strain evidence="2">DF5081</strain>
    </source>
</reference>
<evidence type="ECO:0000313" key="3">
    <source>
        <dbReference type="Proteomes" id="UP000005237"/>
    </source>
</evidence>
<feature type="region of interest" description="Disordered" evidence="1">
    <location>
        <begin position="1"/>
        <end position="20"/>
    </location>
</feature>
<accession>A0A8R1ESK0</accession>
<reference evidence="3" key="1">
    <citation type="submission" date="2010-08" db="EMBL/GenBank/DDBJ databases">
        <authorList>
            <consortium name="Caenorhabditis japonica Sequencing Consortium"/>
            <person name="Wilson R.K."/>
        </authorList>
    </citation>
    <scope>NUCLEOTIDE SEQUENCE [LARGE SCALE GENOMIC DNA]</scope>
    <source>
        <strain evidence="3">DF5081</strain>
    </source>
</reference>
<protein>
    <submittedName>
        <fullName evidence="2">Uncharacterized protein</fullName>
    </submittedName>
</protein>